<name>A0AAE1LMB0_9NEOP</name>
<gene>
    <name evidence="1" type="ORF">KUF71_002248</name>
</gene>
<reference evidence="1" key="1">
    <citation type="submission" date="2021-07" db="EMBL/GenBank/DDBJ databases">
        <authorList>
            <person name="Catto M.A."/>
            <person name="Jacobson A."/>
            <person name="Kennedy G."/>
            <person name="Labadie P."/>
            <person name="Hunt B.G."/>
            <person name="Srinivasan R."/>
        </authorList>
    </citation>
    <scope>NUCLEOTIDE SEQUENCE</scope>
    <source>
        <strain evidence="1">PL_HMW_Pooled</strain>
        <tissue evidence="1">Head</tissue>
    </source>
</reference>
<sequence length="90" mass="9832">MGNIRDVDMMFERRGVLQRGFIRGRGMVPPLFVAVLVTCDGPTEILSHFLACLNSLEKHMVSAPFPPLPPVTVARVAASIVSVRLTPLDC</sequence>
<organism evidence="1 2">
    <name type="scientific">Frankliniella fusca</name>
    <dbReference type="NCBI Taxonomy" id="407009"/>
    <lineage>
        <taxon>Eukaryota</taxon>
        <taxon>Metazoa</taxon>
        <taxon>Ecdysozoa</taxon>
        <taxon>Arthropoda</taxon>
        <taxon>Hexapoda</taxon>
        <taxon>Insecta</taxon>
        <taxon>Pterygota</taxon>
        <taxon>Neoptera</taxon>
        <taxon>Paraneoptera</taxon>
        <taxon>Thysanoptera</taxon>
        <taxon>Terebrantia</taxon>
        <taxon>Thripoidea</taxon>
        <taxon>Thripidae</taxon>
        <taxon>Frankliniella</taxon>
    </lineage>
</organism>
<protein>
    <submittedName>
        <fullName evidence="1">Phosphoribosylaminoimidazole-succinocarboxamide synthase</fullName>
    </submittedName>
</protein>
<accession>A0AAE1LMB0</accession>
<dbReference type="EMBL" id="JAHWGI010001155">
    <property type="protein sequence ID" value="KAK3923854.1"/>
    <property type="molecule type" value="Genomic_DNA"/>
</dbReference>
<keyword evidence="2" id="KW-1185">Reference proteome</keyword>
<comment type="caution">
    <text evidence="1">The sequence shown here is derived from an EMBL/GenBank/DDBJ whole genome shotgun (WGS) entry which is preliminary data.</text>
</comment>
<dbReference type="AlphaFoldDB" id="A0AAE1LMB0"/>
<evidence type="ECO:0000313" key="1">
    <source>
        <dbReference type="EMBL" id="KAK3923854.1"/>
    </source>
</evidence>
<proteinExistence type="predicted"/>
<reference evidence="1" key="2">
    <citation type="journal article" date="2023" name="BMC Genomics">
        <title>Pest status, molecular evolution, and epigenetic factors derived from the genome assembly of Frankliniella fusca, a thysanopteran phytovirus vector.</title>
        <authorList>
            <person name="Catto M.A."/>
            <person name="Labadie P.E."/>
            <person name="Jacobson A.L."/>
            <person name="Kennedy G.G."/>
            <person name="Srinivasan R."/>
            <person name="Hunt B.G."/>
        </authorList>
    </citation>
    <scope>NUCLEOTIDE SEQUENCE</scope>
    <source>
        <strain evidence="1">PL_HMW_Pooled</strain>
    </source>
</reference>
<evidence type="ECO:0000313" key="2">
    <source>
        <dbReference type="Proteomes" id="UP001219518"/>
    </source>
</evidence>
<dbReference type="Proteomes" id="UP001219518">
    <property type="component" value="Unassembled WGS sequence"/>
</dbReference>